<dbReference type="RefSeq" id="WP_013584044.1">
    <property type="nucleotide sequence ID" value="NC_015125.1"/>
</dbReference>
<dbReference type="Proteomes" id="UP000008975">
    <property type="component" value="Chromosome"/>
</dbReference>
<dbReference type="Pfam" id="PF13439">
    <property type="entry name" value="Glyco_transf_4"/>
    <property type="match status" value="1"/>
</dbReference>
<dbReference type="AlphaFoldDB" id="E8NF63"/>
<accession>E8NF63</accession>
<evidence type="ECO:0000256" key="1">
    <source>
        <dbReference type="ARBA" id="ARBA00022676"/>
    </source>
</evidence>
<keyword evidence="1" id="KW-0328">Glycosyltransferase</keyword>
<protein>
    <submittedName>
        <fullName evidence="4">Glycosyltransferase</fullName>
    </submittedName>
</protein>
<proteinExistence type="predicted"/>
<evidence type="ECO:0000313" key="5">
    <source>
        <dbReference type="Proteomes" id="UP000008975"/>
    </source>
</evidence>
<dbReference type="SUPFAM" id="SSF53756">
    <property type="entry name" value="UDP-Glycosyltransferase/glycogen phosphorylase"/>
    <property type="match status" value="1"/>
</dbReference>
<evidence type="ECO:0000313" key="4">
    <source>
        <dbReference type="EMBL" id="BAJ73917.1"/>
    </source>
</evidence>
<evidence type="ECO:0000259" key="3">
    <source>
        <dbReference type="Pfam" id="PF13439"/>
    </source>
</evidence>
<reference evidence="4 5" key="1">
    <citation type="journal article" date="2011" name="J. Bacteriol.">
        <title>Genome sequence of Microbacterium testaceum StLB037, an N-acylhomoserine lactone-degrading bacterium isolated from potato leaves.</title>
        <authorList>
            <person name="Morohoshi T."/>
            <person name="Wang W.-Z."/>
            <person name="Someya N."/>
            <person name="Ikeda T."/>
        </authorList>
    </citation>
    <scope>NUCLEOTIDE SEQUENCE [LARGE SCALE GENOMIC DNA]</scope>
    <source>
        <strain evidence="4 5">StLB037</strain>
    </source>
</reference>
<organism evidence="4 5">
    <name type="scientific">Microbacterium testaceum (strain StLB037)</name>
    <dbReference type="NCBI Taxonomy" id="979556"/>
    <lineage>
        <taxon>Bacteria</taxon>
        <taxon>Bacillati</taxon>
        <taxon>Actinomycetota</taxon>
        <taxon>Actinomycetes</taxon>
        <taxon>Micrococcales</taxon>
        <taxon>Microbacteriaceae</taxon>
        <taxon>Microbacterium</taxon>
    </lineage>
</organism>
<dbReference type="CDD" id="cd03801">
    <property type="entry name" value="GT4_PimA-like"/>
    <property type="match status" value="1"/>
</dbReference>
<reference key="2">
    <citation type="submission" date="2011-02" db="EMBL/GenBank/DDBJ databases">
        <title>Genome sequence of Microbacterium testaceum StLB037.</title>
        <authorList>
            <person name="Morohoshi T."/>
            <person name="Wang W.Z."/>
            <person name="Someya N."/>
            <person name="Ikeda T."/>
        </authorList>
    </citation>
    <scope>NUCLEOTIDE SEQUENCE</scope>
    <source>
        <strain>StLB037</strain>
    </source>
</reference>
<evidence type="ECO:0000256" key="2">
    <source>
        <dbReference type="ARBA" id="ARBA00022679"/>
    </source>
</evidence>
<keyword evidence="2" id="KW-0808">Transferase</keyword>
<dbReference type="EMBL" id="AP012052">
    <property type="protein sequence ID" value="BAJ73917.1"/>
    <property type="molecule type" value="Genomic_DNA"/>
</dbReference>
<sequence>MTPRRRRGIVVHPSDEMYGADRVLLEVVRTVPDDLDLEVWLPTDIDYPERQLSRALAERGIRVRHLALPIMRRAYLTPRRLPGLALRTLVTAGKIIAARPALVYLNTAAAALTAPASRLSGAQVVLHLHEHIDARSRAVVPFLRFAHRIIAVSAAVADALPAALRGRTRVVHNGFEVAPPVPLPPFDDGIRLVIASRWNAWKGHRVLLEAWDRTRRDDLHLTILGDAPLSGEAVDVREIVARSPRRAQLNVVGRTDDVRGHVDRAHVVVVPSVLPDPLPTIAIEALGAGRAVLASDDGGLPEIVGDQRFLVDPGDVDQWTDALENLDAEKLRDAADAARPRFERLFARSAFDRLIHDELWSGVTER</sequence>
<dbReference type="STRING" id="979556.MTES_0953"/>
<dbReference type="OrthoDB" id="8878585at2"/>
<dbReference type="eggNOG" id="COG0438">
    <property type="taxonomic scope" value="Bacteria"/>
</dbReference>
<dbReference type="Gene3D" id="3.40.50.2000">
    <property type="entry name" value="Glycogen Phosphorylase B"/>
    <property type="match status" value="2"/>
</dbReference>
<dbReference type="KEGG" id="mts:MTES_0953"/>
<dbReference type="PANTHER" id="PTHR12526">
    <property type="entry name" value="GLYCOSYLTRANSFERASE"/>
    <property type="match status" value="1"/>
</dbReference>
<dbReference type="InterPro" id="IPR028098">
    <property type="entry name" value="Glyco_trans_4-like_N"/>
</dbReference>
<dbReference type="HOGENOM" id="CLU_009583_0_4_11"/>
<feature type="domain" description="Glycosyltransferase subfamily 4-like N-terminal" evidence="3">
    <location>
        <begin position="51"/>
        <end position="176"/>
    </location>
</feature>
<name>E8NF63_MICTS</name>
<dbReference type="Pfam" id="PF13692">
    <property type="entry name" value="Glyco_trans_1_4"/>
    <property type="match status" value="1"/>
</dbReference>
<dbReference type="GO" id="GO:0016757">
    <property type="term" value="F:glycosyltransferase activity"/>
    <property type="evidence" value="ECO:0007669"/>
    <property type="project" value="UniProtKB-KW"/>
</dbReference>
<gene>
    <name evidence="4" type="ordered locus">MTES_0953</name>
</gene>